<dbReference type="EMBL" id="JAQNDL010000001">
    <property type="protein sequence ID" value="MDC0717770.1"/>
    <property type="molecule type" value="Genomic_DNA"/>
</dbReference>
<feature type="compositionally biased region" description="Low complexity" evidence="1">
    <location>
        <begin position="27"/>
        <end position="93"/>
    </location>
</feature>
<evidence type="ECO:0000256" key="1">
    <source>
        <dbReference type="SAM" id="MobiDB-lite"/>
    </source>
</evidence>
<protein>
    <recommendedName>
        <fullName evidence="5">IgGFc-binding protein N-terminal domain-containing protein</fullName>
    </recommendedName>
</protein>
<accession>A0ABT5DX91</accession>
<feature type="region of interest" description="Disordered" evidence="1">
    <location>
        <begin position="27"/>
        <end position="110"/>
    </location>
</feature>
<dbReference type="RefSeq" id="WP_272086254.1">
    <property type="nucleotide sequence ID" value="NZ_JAQNDL010000001.1"/>
</dbReference>
<evidence type="ECO:0000256" key="2">
    <source>
        <dbReference type="SAM" id="SignalP"/>
    </source>
</evidence>
<organism evidence="3 4">
    <name type="scientific">Nannocystis bainbridge</name>
    <dbReference type="NCBI Taxonomy" id="2995303"/>
    <lineage>
        <taxon>Bacteria</taxon>
        <taxon>Pseudomonadati</taxon>
        <taxon>Myxococcota</taxon>
        <taxon>Polyangia</taxon>
        <taxon>Nannocystales</taxon>
        <taxon>Nannocystaceae</taxon>
        <taxon>Nannocystis</taxon>
    </lineage>
</organism>
<evidence type="ECO:0000313" key="4">
    <source>
        <dbReference type="Proteomes" id="UP001221686"/>
    </source>
</evidence>
<evidence type="ECO:0000313" key="3">
    <source>
        <dbReference type="EMBL" id="MDC0717770.1"/>
    </source>
</evidence>
<name>A0ABT5DX91_9BACT</name>
<dbReference type="PROSITE" id="PS51257">
    <property type="entry name" value="PROKAR_LIPOPROTEIN"/>
    <property type="match status" value="1"/>
</dbReference>
<keyword evidence="4" id="KW-1185">Reference proteome</keyword>
<comment type="caution">
    <text evidence="3">The sequence shown here is derived from an EMBL/GenBank/DDBJ whole genome shotgun (WGS) entry which is preliminary data.</text>
</comment>
<feature type="signal peptide" evidence="2">
    <location>
        <begin position="1"/>
        <end position="22"/>
    </location>
</feature>
<evidence type="ECO:0008006" key="5">
    <source>
        <dbReference type="Google" id="ProtNLM"/>
    </source>
</evidence>
<dbReference type="Proteomes" id="UP001221686">
    <property type="component" value="Unassembled WGS sequence"/>
</dbReference>
<feature type="chain" id="PRO_5046704434" description="IgGFc-binding protein N-terminal domain-containing protein" evidence="2">
    <location>
        <begin position="23"/>
        <end position="714"/>
    </location>
</feature>
<sequence>MPRSRSLTFPRILSVASLLALACGGDPATTTGTDGETGGSETQATTTAGPTGGETETLTGPTTGTPTSSTSTDSTASTGPTSTSTDATTTEGTTTGGVTEGGLSQRGSDPVVLVGGQVPGLAGVAAGDVVGFARKDGAWLQIPLQVDERVLVDFCTIYAEELLGENAPCKTAKTIQALFYADPNTYTGADTDPALDLDDEVVFMARDAGDRTAPGDEPEGVVAGSGVEVELLDGDEKAWVYLFARAGGELEPGAGVDLIGYELVFAGDIDYKTEYPFIGKGSCGNATCDPPILEDSTVTSPHYQRHFSARWVTDSLRITLPESTGEDILDIAQARFAPSYCGRHVLTFSTSEGAFAANIDGPVRAIRSYFGANSGPLTQRTHLFYDRVEVVQTFLRVHPIPAIMELIDYAPEAGGMTYYNEHNEAGLPIDGEPDFGFDDTRFSWELVSGPHGSVVSVLDPRLSQPLTVVGYFEDNLNTPNDQCSASNTLDAPDDAAFGTSGVWITSAIPETDPRNGAQDHVFIQRTSFYEPPNLSVADAKLLAGRIQAPLQPLARSFSAALGETCGDGTCAAGEEASCPLDCNPFAASCGDGLCDPWETSVSCGEDCGGGVMPGPGCGDATCDADEHELSCAADCWIGPFEPLVGCMEQACPAQKGACSDEQACVDRIVCVAECVGGGGAINACAAMCAMQVPATPEQAGFANALMMCTQQNCL</sequence>
<reference evidence="3 4" key="1">
    <citation type="submission" date="2022-11" db="EMBL/GenBank/DDBJ databases">
        <title>Minimal conservation of predation-associated metabolite biosynthetic gene clusters underscores biosynthetic potential of Myxococcota including descriptions for ten novel species: Archangium lansinium sp. nov., Myxococcus landrumus sp. nov., Nannocystis bai.</title>
        <authorList>
            <person name="Ahearne A."/>
            <person name="Stevens C."/>
            <person name="Dowd S."/>
        </authorList>
    </citation>
    <scope>NUCLEOTIDE SEQUENCE [LARGE SCALE GENOMIC DNA]</scope>
    <source>
        <strain evidence="3 4">BB15-2</strain>
    </source>
</reference>
<proteinExistence type="predicted"/>
<gene>
    <name evidence="3" type="ORF">POL25_12760</name>
</gene>
<keyword evidence="2" id="KW-0732">Signal</keyword>